<accession>A0A7J6BCP1</accession>
<gene>
    <name evidence="1" type="ORF">AMELA_G00024890</name>
</gene>
<name>A0A7J6BCP1_AMEME</name>
<evidence type="ECO:0000313" key="1">
    <source>
        <dbReference type="EMBL" id="KAF4092826.1"/>
    </source>
</evidence>
<proteinExistence type="predicted"/>
<keyword evidence="2" id="KW-1185">Reference proteome</keyword>
<reference evidence="1 2" key="1">
    <citation type="submission" date="2020-02" db="EMBL/GenBank/DDBJ databases">
        <title>A chromosome-scale genome assembly of the black bullhead catfish (Ameiurus melas).</title>
        <authorList>
            <person name="Wen M."/>
            <person name="Zham M."/>
            <person name="Cabau C."/>
            <person name="Klopp C."/>
            <person name="Donnadieu C."/>
            <person name="Roques C."/>
            <person name="Bouchez O."/>
            <person name="Lampietro C."/>
            <person name="Jouanno E."/>
            <person name="Herpin A."/>
            <person name="Louis A."/>
            <person name="Berthelot C."/>
            <person name="Parey E."/>
            <person name="Roest-Crollius H."/>
            <person name="Braasch I."/>
            <person name="Postlethwait J."/>
            <person name="Robinson-Rechavi M."/>
            <person name="Echchiki A."/>
            <person name="Begum T."/>
            <person name="Montfort J."/>
            <person name="Schartl M."/>
            <person name="Bobe J."/>
            <person name="Guiguen Y."/>
        </authorList>
    </citation>
    <scope>NUCLEOTIDE SEQUENCE [LARGE SCALE GENOMIC DNA]</scope>
    <source>
        <strain evidence="1">M_S1</strain>
        <tissue evidence="1">Blood</tissue>
    </source>
</reference>
<comment type="caution">
    <text evidence="1">The sequence shown here is derived from an EMBL/GenBank/DDBJ whole genome shotgun (WGS) entry which is preliminary data.</text>
</comment>
<dbReference type="AlphaFoldDB" id="A0A7J6BCP1"/>
<sequence length="55" mass="6134">MSNILRCLLLPNILRLEIVALHSFICNKRFFLVRIGVDHGNTGNKVSGNSIPTID</sequence>
<dbReference type="EMBL" id="JAAGNN010000002">
    <property type="protein sequence ID" value="KAF4092826.1"/>
    <property type="molecule type" value="Genomic_DNA"/>
</dbReference>
<organism evidence="1 2">
    <name type="scientific">Ameiurus melas</name>
    <name type="common">Black bullhead</name>
    <name type="synonym">Silurus melas</name>
    <dbReference type="NCBI Taxonomy" id="219545"/>
    <lineage>
        <taxon>Eukaryota</taxon>
        <taxon>Metazoa</taxon>
        <taxon>Chordata</taxon>
        <taxon>Craniata</taxon>
        <taxon>Vertebrata</taxon>
        <taxon>Euteleostomi</taxon>
        <taxon>Actinopterygii</taxon>
        <taxon>Neopterygii</taxon>
        <taxon>Teleostei</taxon>
        <taxon>Ostariophysi</taxon>
        <taxon>Siluriformes</taxon>
        <taxon>Ictaluridae</taxon>
        <taxon>Ameiurus</taxon>
    </lineage>
</organism>
<dbReference type="Proteomes" id="UP000593565">
    <property type="component" value="Unassembled WGS sequence"/>
</dbReference>
<evidence type="ECO:0000313" key="2">
    <source>
        <dbReference type="Proteomes" id="UP000593565"/>
    </source>
</evidence>
<protein>
    <submittedName>
        <fullName evidence="1">Uncharacterized protein</fullName>
    </submittedName>
</protein>